<dbReference type="InterPro" id="IPR044946">
    <property type="entry name" value="Restrct_endonuc_typeI_TRD_sf"/>
</dbReference>
<keyword evidence="2" id="KW-0238">DNA-binding</keyword>
<gene>
    <name evidence="4" type="ORF">ABZ568_14430</name>
</gene>
<comment type="caution">
    <text evidence="4">The sequence shown here is derived from an EMBL/GenBank/DDBJ whole genome shotgun (WGS) entry which is preliminary data.</text>
</comment>
<proteinExistence type="predicted"/>
<name>A0ABV2XU82_9ACTN</name>
<dbReference type="SUPFAM" id="SSF116734">
    <property type="entry name" value="DNA methylase specificity domain"/>
    <property type="match status" value="2"/>
</dbReference>
<dbReference type="PANTHER" id="PTHR30408:SF12">
    <property type="entry name" value="TYPE I RESTRICTION ENZYME MJAVIII SPECIFICITY SUBUNIT"/>
    <property type="match status" value="1"/>
</dbReference>
<evidence type="ECO:0000313" key="5">
    <source>
        <dbReference type="Proteomes" id="UP001550603"/>
    </source>
</evidence>
<organism evidence="4 5">
    <name type="scientific">Streptomyces olindensis</name>
    <dbReference type="NCBI Taxonomy" id="358823"/>
    <lineage>
        <taxon>Bacteria</taxon>
        <taxon>Bacillati</taxon>
        <taxon>Actinomycetota</taxon>
        <taxon>Actinomycetes</taxon>
        <taxon>Kitasatosporales</taxon>
        <taxon>Streptomycetaceae</taxon>
        <taxon>Streptomyces</taxon>
    </lineage>
</organism>
<dbReference type="RefSeq" id="WP_359788744.1">
    <property type="nucleotide sequence ID" value="NZ_JBEYBN010000016.1"/>
</dbReference>
<evidence type="ECO:0000256" key="1">
    <source>
        <dbReference type="ARBA" id="ARBA00022747"/>
    </source>
</evidence>
<sequence>MRDDLATHHIGHSERPEAWTTARLEDLAEDLYVTYGINDRGLPGHQGVVRAGDVRDGRITTDQPGCEGGVMQRNTRATLRRDDLVVVLVRRVGDAALVTEEHEGWVATRSVGIVRSKERHITRWLRIWLRTRQAQAWIQQHVSAHVEPTLSIGALRKMPVAVPPLERIEKLHELVTLIEDKTRLNLSIAADAVALADAHYATWNRYRTSWPTCEFGRVTRASTGRAAPSPAPEDGVTCNWVAPSDILNTRLPYLDGTERQDLAVPGDISEPGTILIATRPDGMRAAVTLRPVVAGRGVLAIHPGDPENSWWLLHELRLRSRELARAAQGRQAREITKRAFSRLDVAWPADDVRREFHRVARPMHQVAQQRVAENASLKETLVALLSALSPAADRLAGSTGPVPDTGPAARTGVAH</sequence>
<evidence type="ECO:0000256" key="2">
    <source>
        <dbReference type="ARBA" id="ARBA00023125"/>
    </source>
</evidence>
<reference evidence="4 5" key="1">
    <citation type="submission" date="2024-06" db="EMBL/GenBank/DDBJ databases">
        <title>The Natural Products Discovery Center: Release of the First 8490 Sequenced Strains for Exploring Actinobacteria Biosynthetic Diversity.</title>
        <authorList>
            <person name="Kalkreuter E."/>
            <person name="Kautsar S.A."/>
            <person name="Yang D."/>
            <person name="Bader C.D."/>
            <person name="Teijaro C.N."/>
            <person name="Fluegel L."/>
            <person name="Davis C.M."/>
            <person name="Simpson J.R."/>
            <person name="Lauterbach L."/>
            <person name="Steele A.D."/>
            <person name="Gui C."/>
            <person name="Meng S."/>
            <person name="Li G."/>
            <person name="Viehrig K."/>
            <person name="Ye F."/>
            <person name="Su P."/>
            <person name="Kiefer A.F."/>
            <person name="Nichols A."/>
            <person name="Cepeda A.J."/>
            <person name="Yan W."/>
            <person name="Fan B."/>
            <person name="Jiang Y."/>
            <person name="Adhikari A."/>
            <person name="Zheng C.-J."/>
            <person name="Schuster L."/>
            <person name="Cowan T.M."/>
            <person name="Smanski M.J."/>
            <person name="Chevrette M.G."/>
            <person name="De Carvalho L.P.S."/>
            <person name="Shen B."/>
        </authorList>
    </citation>
    <scope>NUCLEOTIDE SEQUENCE [LARGE SCALE GENOMIC DNA]</scope>
    <source>
        <strain evidence="4 5">NPDC019583</strain>
    </source>
</reference>
<feature type="region of interest" description="Disordered" evidence="3">
    <location>
        <begin position="394"/>
        <end position="415"/>
    </location>
</feature>
<keyword evidence="5" id="KW-1185">Reference proteome</keyword>
<protein>
    <submittedName>
        <fullName evidence="4">Uncharacterized protein</fullName>
    </submittedName>
</protein>
<dbReference type="InterPro" id="IPR052021">
    <property type="entry name" value="Type-I_RS_S_subunit"/>
</dbReference>
<dbReference type="Gene3D" id="3.90.220.20">
    <property type="entry name" value="DNA methylase specificity domains"/>
    <property type="match status" value="2"/>
</dbReference>
<accession>A0ABV2XU82</accession>
<keyword evidence="1" id="KW-0680">Restriction system</keyword>
<dbReference type="Proteomes" id="UP001550603">
    <property type="component" value="Unassembled WGS sequence"/>
</dbReference>
<dbReference type="PANTHER" id="PTHR30408">
    <property type="entry name" value="TYPE-1 RESTRICTION ENZYME ECOKI SPECIFICITY PROTEIN"/>
    <property type="match status" value="1"/>
</dbReference>
<evidence type="ECO:0000256" key="3">
    <source>
        <dbReference type="SAM" id="MobiDB-lite"/>
    </source>
</evidence>
<dbReference type="EMBL" id="JBEYBN010000016">
    <property type="protein sequence ID" value="MEU2267582.1"/>
    <property type="molecule type" value="Genomic_DNA"/>
</dbReference>
<evidence type="ECO:0000313" key="4">
    <source>
        <dbReference type="EMBL" id="MEU2267582.1"/>
    </source>
</evidence>